<accession>A0ACC7SBB9</accession>
<dbReference type="Proteomes" id="UP001517388">
    <property type="component" value="Unassembled WGS sequence"/>
</dbReference>
<protein>
    <submittedName>
        <fullName evidence="1">Helix-turn-helix transcriptional regulator</fullName>
    </submittedName>
</protein>
<comment type="caution">
    <text evidence="1">The sequence shown here is derived from an EMBL/GenBank/DDBJ whole genome shotgun (WGS) entry which is preliminary data.</text>
</comment>
<sequence length="81" mass="9209">MEKANISGPRIKQAREQAGWDQNDLAAALQVDFHIKLDQSDISEIERQKRGVKDFELEAFARLLKVTPEWLLRGECSIAEG</sequence>
<keyword evidence="2" id="KW-1185">Reference proteome</keyword>
<dbReference type="EMBL" id="VILF01000006">
    <property type="protein sequence ID" value="MTJ45775.1"/>
    <property type="molecule type" value="Genomic_DNA"/>
</dbReference>
<organism evidence="1 2">
    <name type="scientific">Dolichospermum flos-aquae UHCC 0037</name>
    <dbReference type="NCBI Taxonomy" id="2590026"/>
    <lineage>
        <taxon>Bacteria</taxon>
        <taxon>Bacillati</taxon>
        <taxon>Cyanobacteriota</taxon>
        <taxon>Cyanophyceae</taxon>
        <taxon>Nostocales</taxon>
        <taxon>Aphanizomenonaceae</taxon>
        <taxon>Dolichospermum</taxon>
    </lineage>
</organism>
<evidence type="ECO:0000313" key="1">
    <source>
        <dbReference type="EMBL" id="MTJ45775.1"/>
    </source>
</evidence>
<name>A0ACC7SBB9_DOLFA</name>
<reference evidence="2" key="1">
    <citation type="journal article" date="2020" name="Toxins">
        <title>Phylogenomic Analysis of Secondary Metabolism in the Toxic Cyanobacterial Genera Anabaena, Dolichospermum and Aphanizomenon.</title>
        <authorList>
            <person name="Oesterholm J."/>
            <person name="Popin R.V."/>
            <person name="Fewer D.P."/>
            <person name="Sivonen K."/>
        </authorList>
    </citation>
    <scope>NUCLEOTIDE SEQUENCE [LARGE SCALE GENOMIC DNA]</scope>
    <source>
        <strain evidence="2">UHCC 0037</strain>
    </source>
</reference>
<proteinExistence type="predicted"/>
<gene>
    <name evidence="1" type="ORF">FJR39_22730</name>
</gene>
<evidence type="ECO:0000313" key="2">
    <source>
        <dbReference type="Proteomes" id="UP001517388"/>
    </source>
</evidence>